<keyword evidence="1" id="KW-0805">Transcription regulation</keyword>
<sequence length="226" mass="24862">MNTQMSSNFSAPTYARLREQIRSDVVSGIWKLGQHMTLAELCAHYGVSANPVREALHQLQGEGVVEMRLNRGAVVRQVDAAFVKNVYDVRGAIEGMLAAEAARRATKDDIVRITGFVEAYEQAVATGDIDRIVQANRALHRAITRIADNPLALEIFDGRSSLIDALRRTLGNRPGRLEEIIVEHREILDAIASGDAERAFKSAQQHTAHARDHMLDNIKEAAGTTA</sequence>
<proteinExistence type="predicted"/>
<protein>
    <recommendedName>
        <fullName evidence="4">HTH gntR-type domain-containing protein</fullName>
    </recommendedName>
</protein>
<dbReference type="Gene3D" id="1.20.120.530">
    <property type="entry name" value="GntR ligand-binding domain-like"/>
    <property type="match status" value="1"/>
</dbReference>
<dbReference type="AlphaFoldDB" id="A0A1B2EVU6"/>
<gene>
    <name evidence="5" type="ORF">BB934_38140</name>
</gene>
<evidence type="ECO:0000313" key="5">
    <source>
        <dbReference type="EMBL" id="ANY84082.1"/>
    </source>
</evidence>
<evidence type="ECO:0000256" key="3">
    <source>
        <dbReference type="ARBA" id="ARBA00023163"/>
    </source>
</evidence>
<dbReference type="CDD" id="cd07377">
    <property type="entry name" value="WHTH_GntR"/>
    <property type="match status" value="1"/>
</dbReference>
<evidence type="ECO:0000256" key="1">
    <source>
        <dbReference type="ARBA" id="ARBA00023015"/>
    </source>
</evidence>
<keyword evidence="2" id="KW-0238">DNA-binding</keyword>
<dbReference type="InterPro" id="IPR000524">
    <property type="entry name" value="Tscrpt_reg_HTH_GntR"/>
</dbReference>
<dbReference type="SMART" id="SM00345">
    <property type="entry name" value="HTH_GNTR"/>
    <property type="match status" value="1"/>
</dbReference>
<dbReference type="GO" id="GO:0003677">
    <property type="term" value="F:DNA binding"/>
    <property type="evidence" value="ECO:0007669"/>
    <property type="project" value="UniProtKB-KW"/>
</dbReference>
<dbReference type="Pfam" id="PF07729">
    <property type="entry name" value="FCD"/>
    <property type="match status" value="1"/>
</dbReference>
<dbReference type="PANTHER" id="PTHR43537:SF5">
    <property type="entry name" value="UXU OPERON TRANSCRIPTIONAL REGULATOR"/>
    <property type="match status" value="1"/>
</dbReference>
<dbReference type="InterPro" id="IPR008920">
    <property type="entry name" value="TF_FadR/GntR_C"/>
</dbReference>
<dbReference type="GO" id="GO:0003700">
    <property type="term" value="F:DNA-binding transcription factor activity"/>
    <property type="evidence" value="ECO:0007669"/>
    <property type="project" value="InterPro"/>
</dbReference>
<dbReference type="OrthoDB" id="8638122at2"/>
<dbReference type="KEGG" id="moc:BB934_38140"/>
<dbReference type="EMBL" id="CP016619">
    <property type="protein sequence ID" value="ANY84082.1"/>
    <property type="molecule type" value="Genomic_DNA"/>
</dbReference>
<dbReference type="PANTHER" id="PTHR43537">
    <property type="entry name" value="TRANSCRIPTIONAL REGULATOR, GNTR FAMILY"/>
    <property type="match status" value="1"/>
</dbReference>
<evidence type="ECO:0000259" key="4">
    <source>
        <dbReference type="PROSITE" id="PS50949"/>
    </source>
</evidence>
<evidence type="ECO:0000256" key="2">
    <source>
        <dbReference type="ARBA" id="ARBA00023125"/>
    </source>
</evidence>
<dbReference type="SUPFAM" id="SSF46785">
    <property type="entry name" value="Winged helix' DNA-binding domain"/>
    <property type="match status" value="1"/>
</dbReference>
<feature type="domain" description="HTH gntR-type" evidence="4">
    <location>
        <begin position="11"/>
        <end position="78"/>
    </location>
</feature>
<dbReference type="InterPro" id="IPR036390">
    <property type="entry name" value="WH_DNA-bd_sf"/>
</dbReference>
<keyword evidence="5" id="KW-0614">Plasmid</keyword>
<dbReference type="SUPFAM" id="SSF48008">
    <property type="entry name" value="GntR ligand-binding domain-like"/>
    <property type="match status" value="1"/>
</dbReference>
<dbReference type="Gene3D" id="1.10.10.10">
    <property type="entry name" value="Winged helix-like DNA-binding domain superfamily/Winged helix DNA-binding domain"/>
    <property type="match status" value="1"/>
</dbReference>
<dbReference type="Pfam" id="PF00392">
    <property type="entry name" value="GntR"/>
    <property type="match status" value="1"/>
</dbReference>
<name>A0A1B2EVU6_9HYPH</name>
<keyword evidence="3" id="KW-0804">Transcription</keyword>
<reference evidence="5" key="1">
    <citation type="submission" date="2016-07" db="EMBL/GenBank/DDBJ databases">
        <title>Microvirga ossetica sp. nov. a new species of rhizobia isolated from root nodules of the legume species Vicia alpestris Steven originated from North Ossetia region in the Caucasus.</title>
        <authorList>
            <person name="Safronova V.I."/>
            <person name="Kuznetsova I.G."/>
            <person name="Sazanova A.L."/>
            <person name="Belimov A."/>
            <person name="Andronov E."/>
            <person name="Osledkin Y.S."/>
            <person name="Onishchuk O.P."/>
            <person name="Kurchak O.N."/>
            <person name="Shaposhnikov A.I."/>
            <person name="Willems A."/>
            <person name="Tikhonovich I.A."/>
        </authorList>
    </citation>
    <scope>NUCLEOTIDE SEQUENCE [LARGE SCALE GENOMIC DNA]</scope>
    <source>
        <strain evidence="5">V5/3M</strain>
        <plasmid evidence="5">unnamed2</plasmid>
    </source>
</reference>
<dbReference type="InterPro" id="IPR011711">
    <property type="entry name" value="GntR_C"/>
</dbReference>
<geneLocation type="plasmid" evidence="5">
    <name>unnamed2</name>
</geneLocation>
<dbReference type="InterPro" id="IPR036388">
    <property type="entry name" value="WH-like_DNA-bd_sf"/>
</dbReference>
<dbReference type="SMART" id="SM00895">
    <property type="entry name" value="FCD"/>
    <property type="match status" value="1"/>
</dbReference>
<dbReference type="PROSITE" id="PS50949">
    <property type="entry name" value="HTH_GNTR"/>
    <property type="match status" value="1"/>
</dbReference>
<organism evidence="5">
    <name type="scientific">Microvirga ossetica</name>
    <dbReference type="NCBI Taxonomy" id="1882682"/>
    <lineage>
        <taxon>Bacteria</taxon>
        <taxon>Pseudomonadati</taxon>
        <taxon>Pseudomonadota</taxon>
        <taxon>Alphaproteobacteria</taxon>
        <taxon>Hyphomicrobiales</taxon>
        <taxon>Methylobacteriaceae</taxon>
        <taxon>Microvirga</taxon>
    </lineage>
</organism>
<accession>A0A1B2EVU6</accession>